<dbReference type="VEuPathDB" id="FungiDB:ATCC64974_41280"/>
<proteinExistence type="inferred from homology"/>
<feature type="region of interest" description="Disordered" evidence="7">
    <location>
        <begin position="1932"/>
        <end position="1961"/>
    </location>
</feature>
<dbReference type="InterPro" id="IPR023213">
    <property type="entry name" value="CAT-like_dom_sf"/>
</dbReference>
<dbReference type="FunFam" id="1.10.1200.10:FF:000005">
    <property type="entry name" value="Nonribosomal peptide synthetase 1"/>
    <property type="match status" value="1"/>
</dbReference>
<evidence type="ECO:0000313" key="9">
    <source>
        <dbReference type="EMBL" id="GAQ47536.1"/>
    </source>
</evidence>
<dbReference type="CDD" id="cd19534">
    <property type="entry name" value="E_NRPS"/>
    <property type="match status" value="1"/>
</dbReference>
<dbReference type="FunFam" id="3.30.559.30:FF:000003">
    <property type="entry name" value="Nonribosomal peptide synthase SidD"/>
    <property type="match status" value="1"/>
</dbReference>
<dbReference type="Proteomes" id="UP000068243">
    <property type="component" value="Unassembled WGS sequence"/>
</dbReference>
<dbReference type="Gene3D" id="3.30.559.30">
    <property type="entry name" value="Nonribosomal peptide synthetase, condensation domain"/>
    <property type="match status" value="6"/>
</dbReference>
<evidence type="ECO:0000256" key="7">
    <source>
        <dbReference type="SAM" id="MobiDB-lite"/>
    </source>
</evidence>
<dbReference type="InterPro" id="IPR001242">
    <property type="entry name" value="Condensation_dom"/>
</dbReference>
<dbReference type="PANTHER" id="PTHR45527">
    <property type="entry name" value="NONRIBOSOMAL PEPTIDE SYNTHETASE"/>
    <property type="match status" value="1"/>
</dbReference>
<dbReference type="NCBIfam" id="TIGR01733">
    <property type="entry name" value="AA-adenyl-dom"/>
    <property type="match status" value="4"/>
</dbReference>
<keyword evidence="5" id="KW-0677">Repeat</keyword>
<dbReference type="CDD" id="cd05918">
    <property type="entry name" value="A_NRPS_SidN3_like"/>
    <property type="match status" value="4"/>
</dbReference>
<dbReference type="Pfam" id="PF00501">
    <property type="entry name" value="AMP-binding"/>
    <property type="match status" value="4"/>
</dbReference>
<dbReference type="GO" id="GO:0044550">
    <property type="term" value="P:secondary metabolite biosynthetic process"/>
    <property type="evidence" value="ECO:0007669"/>
    <property type="project" value="TreeGrafter"/>
</dbReference>
<comment type="caution">
    <text evidence="9">The sequence shown here is derived from an EMBL/GenBank/DDBJ whole genome shotgun (WGS) entry which is preliminary data.</text>
</comment>
<dbReference type="VEuPathDB" id="FungiDB:M747DRAFT_350427"/>
<dbReference type="CDD" id="cd19542">
    <property type="entry name" value="CT_NRPS-like"/>
    <property type="match status" value="2"/>
</dbReference>
<organism evidence="9 10">
    <name type="scientific">Aspergillus niger</name>
    <dbReference type="NCBI Taxonomy" id="5061"/>
    <lineage>
        <taxon>Eukaryota</taxon>
        <taxon>Fungi</taxon>
        <taxon>Dikarya</taxon>
        <taxon>Ascomycota</taxon>
        <taxon>Pezizomycotina</taxon>
        <taxon>Eurotiomycetes</taxon>
        <taxon>Eurotiomycetidae</taxon>
        <taxon>Eurotiales</taxon>
        <taxon>Aspergillaceae</taxon>
        <taxon>Aspergillus</taxon>
        <taxon>Aspergillus subgen. Circumdati</taxon>
    </lineage>
</organism>
<dbReference type="VEuPathDB" id="FungiDB:An12g02840"/>
<sequence length="5104" mass="561896">MSRFSCIFPTLTDGYVPKPDHTRAAGRRTYTIDLSGWKAPGSETESHILAAWGLVLSSYVGTDEVAFYVVPTTGPDTTALADLKVEGDMSRQSLTYAAEQLLHPALVGAGQVSGETANTIITFAKDIESLFVTQTEESFLSLHVYRDEQGHISLSLTYYLSLLTDAQAANVGTAMAQALAEVGTCDNDRLIKDLNLMSPAHLEHIWRFNANVPGIWEECFHDVIERHATNRPHSLAVDAWDTKLTYADLVREARLLAAYLQQRGVGPGSVVPISFERSGAALVAMLAVSKAGGAFVSVPPNLPAGRLDAILDVIEAPFVVTWTKYESFWAERLPTLPIDNYPKPAADATVEALGKPEDLFYVIFTSGSTGRPKGCMLSHSNWLNGALRNAPSWKYGPESRVLQMLSHTFDMSLLEICTSLGSGACVCVPRTEEIETSISDAINRWQVNHVIMTPSLARALRPDDVPGLKTMCLGGEAFPKEIVTMWSERINLWQFYGPSECSINSSSRPITRPDADPLNIGPPNSAACWVTDVHDYNKLVPVGAIGELLVSGPIVGMGYLKNPVKTAEAFLEEVGFVAKDDPQFGGFRFYRTGDLVRWNSDGTITFCGRADTQVKLNGQRLELAEVEYQLGLESGVQYAIAMAPQAGLCKNNLIAILTVKGTSTGNQDTAADEIPLLDRRDPIVQETVKRLRSQLQHALPRYMVPTIWAFVGRMPMSASGKIDRVQLRDWVQKMSQETFDAITGRSLEAEDHVLGLSRLEQEVQLAWAEALGLSAAEVGLQQPFVALGGDSIKALDAVARCRARQIKISMVHILSCEGVREAASLAEVQETPAQQVAEMAVDYSNLWTRLSDDYDLDKLGVTQLEEVEDVFPCTTMQEGMFLGQIRRPGAYHMRFFHRVQLKGGCLPTVERIQQAWASLVERHPSLRTVFVDDLSPEAIYHSIVLRSVPMELRMREVPRDLRAEAALAMFTEELVPFRANAPLHRMLLLTCRGRVPYFMLEISHVIMDGYALSVFRREFIRACSSSAPLPRGPDYRMFANYHRTRQTDDSARYWTNYLADCVPCHIPTHAVSAPSDGPPEWPRTLQRRDFGFDNSAAFLQRCKERQVTLACAIRAAWALVLRAYTQSQDVCFGYVSSGRNVPVPEVETIFGLCLSMQVCRARLSEASTIASIAKKIQEDYVASLPFQHYPLAEAQRGLKQTHGQGLFNTAISMEWVPPSAEDEDALLDLEEIREQDDPTEYDIAISVDVHEGHIKLGFLYWPNLTDFEITHLAEALQGAMNCFAFQPDEALNTLSLLQASDVCSALAEGPTLLPLEAVRGNVVSMIDRWVTRHPEGAAIDGWDGSLTYKELHEQSSWVARNLLHQGVQLGDRILVCADRSSRTVATVLGIVRAGCVLVLSNPTDPAKRLQWLAKRCNAALIVADPTYEERFATADARVLSTTSVCAPAAWDYEFPALDEHDLISILFTSGSTGTPKGILMEHGALATSVLLGHGRTLRFSRHTRMLHFASLTFDAALAEIFTTLAHGGCICVPCEEDRRSDVPGCISRFAVNMAMLTPSVGRLLEPGALPTLKSLIMVGEPMSRLDVERFAPVLDLYNGAGPTETSIMVTIAGPMKPTDEPVDLGYAVAGVRLWVTEAENPNRLAPLGAVGELVVEGRLVTRGYLDDPARTHEAFLPSLPWLPSQHALYRTGDLVRYADDGSLRYMGRKDTQVKLRGQRIELQEVEYHLRKSLQQAQIVVEMVVPAGKMRAQASLVAFVSGLTAADVESSSACNLEGMIPISQIVLPKSAFKALEEALPRHMIPSVYYALDTIPLSVNGKADRRRLREMGSLLLASSAAHKNTIEGMSKSVKWTPASELERTLLELMAVTLGLEAETMHGDDSFFELGGDSVSAMKLVATARDKYKLSLSVPQMFRYPTICQLAAEVGEPAGQSASSASSTAEEGFTFSTPDDSSTNDGVDDDFLQLATAQLAQLAQEKGKKVDIAALLKQLQGGSSSNKTPSVSSSSSSSSSSKRKKKAALAEAAAPISVQFSLLDGGADVLDKVRAQAVEHCKIPHEDIQDIYPATALQEGMIALTARTPGVYTTTLTCDLSEQVDLARLHYAWGKAAEAHPILRTRIILTDNNTAVQVVQRAKGLPWDTYSLREGDVLPDLTSNMTSGSPLLRLAVVHRQNQPRMLLVAIHHALYDGWSMPLLKEAVEDAYHGRDLRPQPFTPFIKHLIAGKVAAQAFWTTHLDSFAGGVFPNLPGVDHQVQPKERRTRSLTMPTATPRAQYTMATKIQAAWAVTVSRYAEDNDVVFGSVSTGRSAPVPAIDRMVGPTITTVPVRISLGDQAERLTSLLQRVQDDSWERMDHEHLGLQHIRRLGESAAAACGFQTLLVIQPREQPNNKYRSTLLSSLQDVAELEGVDTYPLMLVCEPDGARLHLSAVFDPVVLDGVTLERMLANWELVLTQLWNEPDMAVLELDAVSCSDTETLIRWNTGETIADGCAHDAVCEWSSRTPHAPAVCAWDGEWTYEELERCSSLVASQILAHDVSSGDFIALYHEKSRWAAAGILAVFKAGAILITLDPAHPTDRIKNILDQARPRLILTSQSLLDVARNLETPALSVQFAASQPLPEGWSSLPTISSTQAAYAPFTSGSTGRPKGIPLDHRGLAASTASIARSCLLRPASRVLHFASFAFDASMMEHLIAWHAGGCLCIPDETARQTDLAKCIRDFNVTWAFLTPSCLRLITPDDVPSLQALGLGGESMTSEDIAIWSPRLRQIVQLYGPAECCIVAALTEVTKPSENRLIGRPNACRCWVVDLQNPDRLAPIGAVGELLIEGITVGRGYINDPDRTTPVFIRPPKWLQTLYPDDQEPKRLYRTGDLVRYADVDGKLAFIGRRDGQLKLHGQRIELADIEAHLRPLIPATQKMAVEMLHSADNQNLILAAFLEEMSTSQKPTEREVKLLHPSQSQRALDVMAIDSALSRKVPQYMIPSMYLHISRLPLSASGKLDRRHLREMIAELPRQRLNEYAAGSGLRVPDRPKTSQEQEMQAIWARVLSLDPNTIGVNDDFFRIGGDSISGMQVATKCNAAGIHITSADLFRHRTIEQLICHLNSIRTTDCASVSLPAEPVDEWVALAPIQQLFFEVAPEGPNHFNQSLLLRTSRRVSVEELAGGLDILVGRHSMLRARFCRKDSGQWFQQVKSLGSEPASNFYRLDAHNQITRESLPTLFTTAQMALSIQDGPLLTVDLVELEDGRQLVYLAAHHLIIDLVSWRILHGELEEYLQIGSLSSATGSVPFITWSQLQAEYSAEHLTPARALPGFQEANDDFDVMRYWGISSESNTFGQTSISRFTLDRTVTDILFGSANKVMDTRPVEILQAALWYSCNQALTDRPGPSIYVEGHGREPWTDAINVSGTVGWFTTMSPLVSTPWDHLSRTSMRDFVDALSYIKDQRRRIPANGWAYFTSRYLNDEGRVAYGRTKPVVEVLFNYMGQYQEMNREGAMLQLAGNDIQSGTGASDIADNVPRFSLIDVSAFTANGCLTFEFTFPQLMQQDARLEQCIKECERTLVAAASSLSAEGPRKTLTDFPLMSALTYDQLSQFLDHTLPSLGLRAQDVLDIYPCSPVQQGMLLAQLRDRQAYQQRFRFQVMSRVPTDQLPLEKVKGAWTEVINRHDILRTLLLPVSDHSHFDQVVMVPGSLQHLVRLNAMDTNPADGLPHTINITSDSADTIICEWKVSHALVDAMSIAVIQREVNQAFEGSLGQYRDVPQYVDYIKWLSLQDNTEAQAYWQNHLKEVEPCLFPQLTSSPNPINPEGTISAIRATWTRDARMDDLCHKHAITLTNLFQIVWAVVLGAYVGTDEVCFGYTTLGRDMPVDGVETMVGPLVNVLAATVQLKQDESILNALLTHQNRLTSSLQHQHYALADMYACLGLAGSQLFNTIVSLQDISHFDVPDERGTRLEMLPANDVSEYNVALNIGVDKSSIQLVCSYQTVSLSAEQADALLRTVFHVLGEILRDPTQRFCELEVISPKCKEQLVKWNAGMLAPTDEYIHEKIQGQCRIHASRQAVCAWDGMFTYAEVDDLSSRLAARLIRMGVTSEDIIPIYSPKSRWTVIAILGVLKAGAAFTLLETSHPMARLHMICNQIKAPMIIAPASHAVPAANLAPILVVLDNITSLAQEKLDPFPGIGIPPAGEALAYLIFTSGSTGNPKGVMITHQNLCSNASIITTSVNMTSDSRVLQFASHAFDGCLWEILGALLAGACLIIPSESENKEDLTGCIERMDVTWAFLTPSVARILKPEALSSLCNLVLGGEPIAASDLDMWRGHVQVVCAYGPTETTILASTTSPSTFPTDGKDIGTPTGSSLWIVDTRNYQTMVPLGATGELLIEGPNVSQGYLGDPEKTNDAFPDAPRWLSQLRKSPTRVYRTGDLVRFDTTAGTIRFVGRKDNQIKFHGQRIELGEIEHHAQLAFSSASTVIVDLITPEQPQQPYIVAFVHLPDATPETTETMDTILLPPSESFRADALAAQKKMHKRLPHYMVPAAFLPLHRFPLSATGKADRKRLRQCALGLSSPDLSAYRATASTKRMPSTAAERKMQLLVASVLGRDPTEIGMDDSFFYLGGDSVQAMRLVAEGRQQGLSLSLRAIFDSPRLRDLGDQARSPNADNQRVSTASSAGLRDNRDQIDKIVATNSLKKADVADVLPTTSFQRHWLDAQLKSYIVVDIPGPIDPARLLRAMHRVVEAHPILRVSFVPYETTTLQIILRTAAAMTNVDVSTTTVDFSTTTVEDICRQDAGAQLPPGVPYLRVILATQDKADHKLIMRLSHAQYDAVSLSLLMNDLSHAYATETHALPSSHFPRFNDYITYQQAQRADPTATTFWRHLLQNVSLTYLNLQPAESSASNGTPITLSRDINIATFPSLPNGITIATMVKAAWSLVLAQKTDSHAVIFGQVVHGRTIALPGVEGIVGPCANITPVVARLGLQTTGFELMQTLQDQHRSAMPYEALDLDDALAYTKNSPVGRRGLQTIVQHQNNVMVDDMELLLGEVKCGVDVRAVDHVPKEVWVYSSVDEKRPDMLEVKIMSSTLALGEEVAEELMGLLVEKIVGLLRHPERVCV</sequence>
<dbReference type="GO" id="GO:0031177">
    <property type="term" value="F:phosphopantetheine binding"/>
    <property type="evidence" value="ECO:0007669"/>
    <property type="project" value="InterPro"/>
</dbReference>
<evidence type="ECO:0000256" key="1">
    <source>
        <dbReference type="ARBA" id="ARBA00005179"/>
    </source>
</evidence>
<dbReference type="FunFam" id="3.30.300.30:FF:000015">
    <property type="entry name" value="Nonribosomal peptide synthase SidD"/>
    <property type="match status" value="4"/>
</dbReference>
<protein>
    <submittedName>
        <fullName evidence="9">Nonribosomal peptide synthase</fullName>
    </submittedName>
</protein>
<evidence type="ECO:0000259" key="8">
    <source>
        <dbReference type="PROSITE" id="PS50075"/>
    </source>
</evidence>
<dbReference type="SUPFAM" id="SSF56801">
    <property type="entry name" value="Acetyl-CoA synthetase-like"/>
    <property type="match status" value="4"/>
</dbReference>
<dbReference type="GO" id="GO:0005737">
    <property type="term" value="C:cytoplasm"/>
    <property type="evidence" value="ECO:0007669"/>
    <property type="project" value="TreeGrafter"/>
</dbReference>
<evidence type="ECO:0000256" key="6">
    <source>
        <dbReference type="ARBA" id="ARBA00029454"/>
    </source>
</evidence>
<dbReference type="NCBIfam" id="NF003417">
    <property type="entry name" value="PRK04813.1"/>
    <property type="match status" value="4"/>
</dbReference>
<dbReference type="PROSITE" id="PS50075">
    <property type="entry name" value="CARRIER"/>
    <property type="match status" value="4"/>
</dbReference>
<accession>A0A100IUE9</accession>
<dbReference type="SMART" id="SM01294">
    <property type="entry name" value="PKS_PP_betabranch"/>
    <property type="match status" value="1"/>
</dbReference>
<dbReference type="PROSITE" id="PS00455">
    <property type="entry name" value="AMP_BINDING"/>
    <property type="match status" value="3"/>
</dbReference>
<dbReference type="VEuPathDB" id="FungiDB:ASPNIDRAFT2_1172138"/>
<dbReference type="Pfam" id="PF00550">
    <property type="entry name" value="PP-binding"/>
    <property type="match status" value="4"/>
</dbReference>
<dbReference type="InterPro" id="IPR045851">
    <property type="entry name" value="AMP-bd_C_sf"/>
</dbReference>
<dbReference type="GO" id="GO:0016874">
    <property type="term" value="F:ligase activity"/>
    <property type="evidence" value="ECO:0007669"/>
    <property type="project" value="UniProtKB-KW"/>
</dbReference>
<feature type="region of interest" description="Disordered" evidence="7">
    <location>
        <begin position="1994"/>
        <end position="2015"/>
    </location>
</feature>
<keyword evidence="4" id="KW-0436">Ligase</keyword>
<feature type="domain" description="Carrier" evidence="8">
    <location>
        <begin position="4575"/>
        <end position="4651"/>
    </location>
</feature>
<dbReference type="Gene3D" id="3.30.559.10">
    <property type="entry name" value="Chloramphenicol acetyltransferase-like domain"/>
    <property type="match status" value="5"/>
</dbReference>
<dbReference type="Gene3D" id="3.40.50.12780">
    <property type="entry name" value="N-terminal domain of ligase-like"/>
    <property type="match status" value="4"/>
</dbReference>
<dbReference type="InterPro" id="IPR009081">
    <property type="entry name" value="PP-bd_ACP"/>
</dbReference>
<feature type="domain" description="Carrier" evidence="8">
    <location>
        <begin position="757"/>
        <end position="830"/>
    </location>
</feature>
<dbReference type="InterPro" id="IPR042099">
    <property type="entry name" value="ANL_N_sf"/>
</dbReference>
<dbReference type="GO" id="GO:0043041">
    <property type="term" value="P:amino acid activation for nonribosomal peptide biosynthetic process"/>
    <property type="evidence" value="ECO:0007669"/>
    <property type="project" value="TreeGrafter"/>
</dbReference>
<dbReference type="SMART" id="SM00823">
    <property type="entry name" value="PKS_PP"/>
    <property type="match status" value="4"/>
</dbReference>
<feature type="domain" description="Carrier" evidence="8">
    <location>
        <begin position="1854"/>
        <end position="1931"/>
    </location>
</feature>
<feature type="domain" description="Carrier" evidence="8">
    <location>
        <begin position="3028"/>
        <end position="3104"/>
    </location>
</feature>
<dbReference type="InterPro" id="IPR036736">
    <property type="entry name" value="ACP-like_sf"/>
</dbReference>
<dbReference type="Gene3D" id="3.30.300.30">
    <property type="match status" value="4"/>
</dbReference>
<feature type="compositionally biased region" description="Low complexity" evidence="7">
    <location>
        <begin position="1996"/>
        <end position="2013"/>
    </location>
</feature>
<dbReference type="InterPro" id="IPR020806">
    <property type="entry name" value="PKS_PP-bd"/>
</dbReference>
<dbReference type="InterPro" id="IPR020845">
    <property type="entry name" value="AMP-binding_CS"/>
</dbReference>
<dbReference type="PANTHER" id="PTHR45527:SF1">
    <property type="entry name" value="FATTY ACID SYNTHASE"/>
    <property type="match status" value="1"/>
</dbReference>
<evidence type="ECO:0000256" key="5">
    <source>
        <dbReference type="ARBA" id="ARBA00022737"/>
    </source>
</evidence>
<evidence type="ECO:0000256" key="2">
    <source>
        <dbReference type="ARBA" id="ARBA00022450"/>
    </source>
</evidence>
<name>A0A100IUE9_ASPNG</name>
<dbReference type="Gene3D" id="1.10.1200.10">
    <property type="entry name" value="ACP-like"/>
    <property type="match status" value="4"/>
</dbReference>
<evidence type="ECO:0000256" key="3">
    <source>
        <dbReference type="ARBA" id="ARBA00022553"/>
    </source>
</evidence>
<reference evidence="10" key="1">
    <citation type="journal article" date="2016" name="Genome Announc.">
        <title>Draft genome sequence of Aspergillus niger strain An76.</title>
        <authorList>
            <person name="Gong W."/>
            <person name="Cheng Z."/>
            <person name="Zhang H."/>
            <person name="Liu L."/>
            <person name="Gao P."/>
            <person name="Wang L."/>
        </authorList>
    </citation>
    <scope>NUCLEOTIDE SEQUENCE [LARGE SCALE GENOMIC DNA]</scope>
    <source>
        <strain evidence="10">An76</strain>
    </source>
</reference>
<keyword evidence="3" id="KW-0597">Phosphoprotein</keyword>
<dbReference type="CDD" id="cd19545">
    <property type="entry name" value="FUM14_C_NRPS-like"/>
    <property type="match status" value="1"/>
</dbReference>
<dbReference type="Pfam" id="PF00668">
    <property type="entry name" value="Condensation"/>
    <property type="match status" value="5"/>
</dbReference>
<dbReference type="OrthoDB" id="416786at2759"/>
<dbReference type="PROSITE" id="PS00012">
    <property type="entry name" value="PHOSPHOPANTETHEINE"/>
    <property type="match status" value="1"/>
</dbReference>
<dbReference type="SUPFAM" id="SSF47336">
    <property type="entry name" value="ACP-like"/>
    <property type="match status" value="4"/>
</dbReference>
<dbReference type="FunFam" id="3.30.559.10:FF:000016">
    <property type="entry name" value="Nonribosomal peptide synthase Pes1"/>
    <property type="match status" value="1"/>
</dbReference>
<evidence type="ECO:0000313" key="10">
    <source>
        <dbReference type="Proteomes" id="UP000068243"/>
    </source>
</evidence>
<comment type="similarity">
    <text evidence="6">Belongs to the NRP synthetase family.</text>
</comment>
<dbReference type="OMA" id="PAAFHCG"/>
<feature type="compositionally biased region" description="Polar residues" evidence="7">
    <location>
        <begin position="4648"/>
        <end position="4662"/>
    </location>
</feature>
<dbReference type="SUPFAM" id="SSF52777">
    <property type="entry name" value="CoA-dependent acyltransferases"/>
    <property type="match status" value="11"/>
</dbReference>
<evidence type="ECO:0000256" key="4">
    <source>
        <dbReference type="ARBA" id="ARBA00022598"/>
    </source>
</evidence>
<dbReference type="FunFam" id="3.30.559.30:FF:000002">
    <property type="entry name" value="Nonribosomal peptide synthase Pes1"/>
    <property type="match status" value="1"/>
</dbReference>
<dbReference type="InterPro" id="IPR010071">
    <property type="entry name" value="AA_adenyl_dom"/>
</dbReference>
<keyword evidence="2" id="KW-0596">Phosphopantetheine</keyword>
<gene>
    <name evidence="9" type="ORF">ABL_10197</name>
</gene>
<feature type="region of interest" description="Disordered" evidence="7">
    <location>
        <begin position="4642"/>
        <end position="4664"/>
    </location>
</feature>
<dbReference type="InterPro" id="IPR006162">
    <property type="entry name" value="Ppantetheine_attach_site"/>
</dbReference>
<comment type="pathway">
    <text evidence="1">Secondary metabolite biosynthesis.</text>
</comment>
<dbReference type="EMBL" id="BCMY01000031">
    <property type="protein sequence ID" value="GAQ47536.1"/>
    <property type="molecule type" value="Genomic_DNA"/>
</dbReference>
<dbReference type="InterPro" id="IPR000873">
    <property type="entry name" value="AMP-dep_synth/lig_dom"/>
</dbReference>